<keyword evidence="2" id="KW-1185">Reference proteome</keyword>
<proteinExistence type="predicted"/>
<dbReference type="AlphaFoldDB" id="A0AAE0DFV3"/>
<gene>
    <name evidence="1" type="ORF">OEA41_010777</name>
</gene>
<dbReference type="EMBL" id="JASNWA010000011">
    <property type="protein sequence ID" value="KAK3167650.1"/>
    <property type="molecule type" value="Genomic_DNA"/>
</dbReference>
<protein>
    <recommendedName>
        <fullName evidence="3">Reverse transcriptase domain-containing protein</fullName>
    </recommendedName>
</protein>
<organism evidence="1 2">
    <name type="scientific">Lepraria neglecta</name>
    <dbReference type="NCBI Taxonomy" id="209136"/>
    <lineage>
        <taxon>Eukaryota</taxon>
        <taxon>Fungi</taxon>
        <taxon>Dikarya</taxon>
        <taxon>Ascomycota</taxon>
        <taxon>Pezizomycotina</taxon>
        <taxon>Lecanoromycetes</taxon>
        <taxon>OSLEUM clade</taxon>
        <taxon>Lecanoromycetidae</taxon>
        <taxon>Lecanorales</taxon>
        <taxon>Lecanorineae</taxon>
        <taxon>Stereocaulaceae</taxon>
        <taxon>Lepraria</taxon>
    </lineage>
</organism>
<dbReference type="PANTHER" id="PTHR37015:SF2">
    <property type="entry name" value="REVERSE TRANSCRIPTASE DOMAIN-CONTAINING PROTEIN"/>
    <property type="match status" value="1"/>
</dbReference>
<name>A0AAE0DFV3_9LECA</name>
<accession>A0AAE0DFV3</accession>
<evidence type="ECO:0000313" key="2">
    <source>
        <dbReference type="Proteomes" id="UP001276659"/>
    </source>
</evidence>
<evidence type="ECO:0008006" key="3">
    <source>
        <dbReference type="Google" id="ProtNLM"/>
    </source>
</evidence>
<comment type="caution">
    <text evidence="1">The sequence shown here is derived from an EMBL/GenBank/DDBJ whole genome shotgun (WGS) entry which is preliminary data.</text>
</comment>
<reference evidence="1" key="1">
    <citation type="submission" date="2022-11" db="EMBL/GenBank/DDBJ databases">
        <title>Chromosomal genome sequence assembly and mating type (MAT) locus characterization of the leprose asexual lichenized fungus Lepraria neglecta (Nyl.) Erichsen.</title>
        <authorList>
            <person name="Allen J.L."/>
            <person name="Pfeffer B."/>
        </authorList>
    </citation>
    <scope>NUCLEOTIDE SEQUENCE</scope>
    <source>
        <strain evidence="1">Allen 5258</strain>
    </source>
</reference>
<sequence>METFLKAPLKFVHDGPNAQTQIRQCGVPIQHRLGDALGEAVLFCLDFAVNKSTEANLYRMHDDLWFWGSSDATVAAWETIEEFTGVMGLTLNHGKTGSVHISNSSDSSYLTVDSATLSKLPPGQVRWGFLSLDTTGNWAIDESQVEEHIPQCLGRAHLDMVILTFEKIQRKLFATGDMPGANVTSHLRSKLGERFGIQDIPDGFFYLPIELGVLGIRNPFIPLYLVYQDSSKEPMHLIDMTFEYEEEAYNKAKKAYEDGTSRSRFHPT</sequence>
<dbReference type="Proteomes" id="UP001276659">
    <property type="component" value="Unassembled WGS sequence"/>
</dbReference>
<dbReference type="PANTHER" id="PTHR37015">
    <property type="entry name" value="REVERSE TRANSCRIPTASE DOMAIN-CONTAINING PROTEIN"/>
    <property type="match status" value="1"/>
</dbReference>
<evidence type="ECO:0000313" key="1">
    <source>
        <dbReference type="EMBL" id="KAK3167650.1"/>
    </source>
</evidence>